<organism evidence="13 14">
    <name type="scientific">Capronia coronata CBS 617.96</name>
    <dbReference type="NCBI Taxonomy" id="1182541"/>
    <lineage>
        <taxon>Eukaryota</taxon>
        <taxon>Fungi</taxon>
        <taxon>Dikarya</taxon>
        <taxon>Ascomycota</taxon>
        <taxon>Pezizomycotina</taxon>
        <taxon>Eurotiomycetes</taxon>
        <taxon>Chaetothyriomycetidae</taxon>
        <taxon>Chaetothyriales</taxon>
        <taxon>Herpotrichiellaceae</taxon>
        <taxon>Capronia</taxon>
    </lineage>
</organism>
<dbReference type="InterPro" id="IPR022398">
    <property type="entry name" value="Peptidase_S8_His-AS"/>
</dbReference>
<dbReference type="PROSITE" id="PS00136">
    <property type="entry name" value="SUBTILASE_ASP"/>
    <property type="match status" value="1"/>
</dbReference>
<evidence type="ECO:0000256" key="7">
    <source>
        <dbReference type="PIRSR" id="PIRSR615500-1"/>
    </source>
</evidence>
<evidence type="ECO:0000256" key="8">
    <source>
        <dbReference type="PROSITE-ProRule" id="PRU01240"/>
    </source>
</evidence>
<dbReference type="PANTHER" id="PTHR43806">
    <property type="entry name" value="PEPTIDASE S8"/>
    <property type="match status" value="1"/>
</dbReference>
<dbReference type="PANTHER" id="PTHR43806:SF66">
    <property type="entry name" value="SERIN ENDOPEPTIDASE"/>
    <property type="match status" value="1"/>
</dbReference>
<dbReference type="InterPro" id="IPR036852">
    <property type="entry name" value="Peptidase_S8/S53_dom_sf"/>
</dbReference>
<evidence type="ECO:0000256" key="11">
    <source>
        <dbReference type="SAM" id="SignalP"/>
    </source>
</evidence>
<dbReference type="CDD" id="cd07489">
    <property type="entry name" value="Peptidases_S8_5"/>
    <property type="match status" value="1"/>
</dbReference>
<comment type="caution">
    <text evidence="13">The sequence shown here is derived from an EMBL/GenBank/DDBJ whole genome shotgun (WGS) entry which is preliminary data.</text>
</comment>
<dbReference type="EMBL" id="AMWN01000005">
    <property type="protein sequence ID" value="EXJ85334.1"/>
    <property type="molecule type" value="Genomic_DNA"/>
</dbReference>
<proteinExistence type="inferred from homology"/>
<dbReference type="GO" id="GO:0006508">
    <property type="term" value="P:proteolysis"/>
    <property type="evidence" value="ECO:0007669"/>
    <property type="project" value="UniProtKB-KW"/>
</dbReference>
<dbReference type="InterPro" id="IPR015500">
    <property type="entry name" value="Peptidase_S8_subtilisin-rel"/>
</dbReference>
<feature type="region of interest" description="Disordered" evidence="10">
    <location>
        <begin position="894"/>
        <end position="917"/>
    </location>
</feature>
<feature type="signal peptide" evidence="11">
    <location>
        <begin position="1"/>
        <end position="18"/>
    </location>
</feature>
<feature type="chain" id="PRO_5004932991" description="Peptidase S8/S53 domain-containing protein" evidence="11">
    <location>
        <begin position="19"/>
        <end position="1693"/>
    </location>
</feature>
<dbReference type="PROSITE" id="PS51892">
    <property type="entry name" value="SUBTILASE"/>
    <property type="match status" value="1"/>
</dbReference>
<dbReference type="GeneID" id="19160571"/>
<evidence type="ECO:0000313" key="13">
    <source>
        <dbReference type="EMBL" id="EXJ85334.1"/>
    </source>
</evidence>
<dbReference type="STRING" id="1182541.W9YSU8"/>
<feature type="active site" description="Charge relay system" evidence="7 8">
    <location>
        <position position="163"/>
    </location>
</feature>
<evidence type="ECO:0000259" key="12">
    <source>
        <dbReference type="Pfam" id="PF00082"/>
    </source>
</evidence>
<dbReference type="InterPro" id="IPR000209">
    <property type="entry name" value="Peptidase_S8/S53_dom"/>
</dbReference>
<dbReference type="Pfam" id="PF00082">
    <property type="entry name" value="Peptidase_S8"/>
    <property type="match status" value="1"/>
</dbReference>
<feature type="compositionally biased region" description="Low complexity" evidence="10">
    <location>
        <begin position="1551"/>
        <end position="1568"/>
    </location>
</feature>
<evidence type="ECO:0000256" key="1">
    <source>
        <dbReference type="ARBA" id="ARBA00011073"/>
    </source>
</evidence>
<keyword evidence="2 8" id="KW-0645">Protease</keyword>
<comment type="similarity">
    <text evidence="1 8 9">Belongs to the peptidase S8 family.</text>
</comment>
<dbReference type="Proteomes" id="UP000019484">
    <property type="component" value="Unassembled WGS sequence"/>
</dbReference>
<dbReference type="InterPro" id="IPR023828">
    <property type="entry name" value="Peptidase_S8_Ser-AS"/>
</dbReference>
<feature type="region of interest" description="Disordered" evidence="10">
    <location>
        <begin position="1531"/>
        <end position="1593"/>
    </location>
</feature>
<evidence type="ECO:0000256" key="6">
    <source>
        <dbReference type="ARBA" id="ARBA00023145"/>
    </source>
</evidence>
<dbReference type="InterPro" id="IPR050131">
    <property type="entry name" value="Peptidase_S8_subtilisin-like"/>
</dbReference>
<feature type="region of interest" description="Disordered" evidence="10">
    <location>
        <begin position="1206"/>
        <end position="1335"/>
    </location>
</feature>
<sequence length="1693" mass="176095">MKSLFSLSLFLLFSSVFGQVLSDSGNEPGEAAIQPRTGRFIVKFSGYGSKKFKKRDGTADTGAFYTTLQSTGQSAEPALSFDSSVFHGASFDLTGATNKTLEEIRALPEVEKVWEAGLFTLPVEASSFTPGGNVVWNPHNDTNVNLLHSLGYDGKDVIVAIVDSGVDYTHPSLGGGFGPGYKIDKGYDLVGDEYDVGLPYVPDDDPFDCHGHGTHVSGIVGSNYELVPGVAPGATLRMYKVFGCSGSAYEDVIVAGMLQAYEEGADIISASLGSNAGFAETAFAMVATSIHEAGRLVTISAGNAGETGPFYTSSGGNGYGSLAIGSVSHKNYTGAYTVAHSSSGESREILYLSSDQREFALEGNHSAYWVEGTRDLSCTLPDSASPSSDDIVILPRGSCVWQIMDTVLIGRVNWVFYYNFEGSEWEVPDRSLYRDDQATGFALITYEDGQWLLEQHEQNFTVTYEFVHDYVPVALPKAAGSGAGGISYFSSFGPTLDARMKPEISAPAGGTIFSTWPVSQGSYATYSGTSMACPYIAGVGALFFQSRGGRRALGDEAANIARERIIASGDFVIASDGTENLASVAQQGAGLIDAFKVVEYTTTVSPPVLHLNDTDHFQSFHSVVISNQRDEAVTYQVVHQPGVTILSKGAGDAWVSRSPSYTSGEGNVAEATLSAETITVGAGGTATLSIIFVEPPLPAANTLPVYGGGILLVGDNGEMVKVTYMGVKGSIYASDTWEMQRDVPLMLSGYGGLVEEGHNYTFEDNTDIPQPYFNILWSTRELSIDLVERDWNETDWAYPFVPGLNKWVGSVRTRPSGLSDEIIDFPLYLYPRVADSSFTIVSSSVLANGTEIPSGQFKLLARALRTFGDRNNPNDWQIKTSPWFNILRDRDNPTITSSTTSTTTMSSTTTTTTTTTTAPASCEVTPLILQATMEGETYELYRFSDFLGMDLAGTNTNLDFALTGENYLQITTPGQSTVYYAAAHSNSNSLVYVYTASRVSGAWSHLVCQLQGGELVCTTGDKTELYYCGTSDGLLRHGPAIVDGCTSVTLGATANPDPRCGTSTSTTLTTLSTSSSTVLATTTTNPATSTMTTTTSASVMTTSTLAVISTTMFASTVSSTSQSSTTTYSTSSRVTSLATTESSTSSTALISTSTSTSTSDNPTSLTTASTSIISSLSAYTASGLPSSASLTSSTVSTLSSSILSSTLSSTGGSTPASPTTSGSTGTTTTFAGTSSIMGSSSAPATTSATSETSSQSTAGGISSSSTLATTTTSSNTGFHAIPSITSASSTGVTSSADAPVSSSTTTSHGVGVGPIGGTTSASSTGVTSATDVPVSSTTTSYIVSVGPIEGTTRSTLSTIHTSPVSETSTAASASATTSVPGTTSGSYTTWPAGSVSSSTMTSVTKTDDSLGLWNDWWSASTPSGGRIDSSPTSRVTDYLPSWDDWASTTSPFTDSLTGPLETGKPWPTSQKWTTSTIYTTTLTTITACPTTIPRCPVVSQTTTVSTIVISVTTTVCPVTLTSDILTATVSIGPAPTTGSEGESSNKWKEWSSVSVSTRTVTSPEVSSTAIESVPSAASTNANPAKSGETAAGSSKTVTVTNVAGIVTSANSHQSENAVVTSVVISPVLQNTVTSSKASGTSWATKTVAEIGTGTGTASRTGDMAQYTGAASQENVSSLVVGIISMMVVVAITW</sequence>
<feature type="compositionally biased region" description="Low complexity" evidence="10">
    <location>
        <begin position="1206"/>
        <end position="1309"/>
    </location>
</feature>
<feature type="compositionally biased region" description="Low complexity" evidence="10">
    <location>
        <begin position="1317"/>
        <end position="1335"/>
    </location>
</feature>
<keyword evidence="5 8" id="KW-0720">Serine protease</keyword>
<dbReference type="InterPro" id="IPR034187">
    <property type="entry name" value="Peptidases_S8_5"/>
</dbReference>
<keyword evidence="3 11" id="KW-0732">Signal</keyword>
<dbReference type="PROSITE" id="PS00138">
    <property type="entry name" value="SUBTILASE_SER"/>
    <property type="match status" value="1"/>
</dbReference>
<dbReference type="PRINTS" id="PR00723">
    <property type="entry name" value="SUBTILISIN"/>
</dbReference>
<dbReference type="OrthoDB" id="10256524at2759"/>
<evidence type="ECO:0000256" key="4">
    <source>
        <dbReference type="ARBA" id="ARBA00022801"/>
    </source>
</evidence>
<keyword evidence="14" id="KW-1185">Reference proteome</keyword>
<dbReference type="HOGENOM" id="CLU_003559_3_0_1"/>
<reference evidence="13 14" key="1">
    <citation type="submission" date="2013-03" db="EMBL/GenBank/DDBJ databases">
        <title>The Genome Sequence of Capronia coronata CBS 617.96.</title>
        <authorList>
            <consortium name="The Broad Institute Genomics Platform"/>
            <person name="Cuomo C."/>
            <person name="de Hoog S."/>
            <person name="Gorbushina A."/>
            <person name="Walker B."/>
            <person name="Young S.K."/>
            <person name="Zeng Q."/>
            <person name="Gargeya S."/>
            <person name="Fitzgerald M."/>
            <person name="Haas B."/>
            <person name="Abouelleil A."/>
            <person name="Allen A.W."/>
            <person name="Alvarado L."/>
            <person name="Arachchi H.M."/>
            <person name="Berlin A.M."/>
            <person name="Chapman S.B."/>
            <person name="Gainer-Dewar J."/>
            <person name="Goldberg J."/>
            <person name="Griggs A."/>
            <person name="Gujja S."/>
            <person name="Hansen M."/>
            <person name="Howarth C."/>
            <person name="Imamovic A."/>
            <person name="Ireland A."/>
            <person name="Larimer J."/>
            <person name="McCowan C."/>
            <person name="Murphy C."/>
            <person name="Pearson M."/>
            <person name="Poon T.W."/>
            <person name="Priest M."/>
            <person name="Roberts A."/>
            <person name="Saif S."/>
            <person name="Shea T."/>
            <person name="Sisk P."/>
            <person name="Sykes S."/>
            <person name="Wortman J."/>
            <person name="Nusbaum C."/>
            <person name="Birren B."/>
        </authorList>
    </citation>
    <scope>NUCLEOTIDE SEQUENCE [LARGE SCALE GENOMIC DNA]</scope>
    <source>
        <strain evidence="13 14">CBS 617.96</strain>
    </source>
</reference>
<gene>
    <name evidence="13" type="ORF">A1O1_05698</name>
</gene>
<dbReference type="Gene3D" id="3.40.50.200">
    <property type="entry name" value="Peptidase S8/S53 domain"/>
    <property type="match status" value="2"/>
</dbReference>
<feature type="region of interest" description="Disordered" evidence="10">
    <location>
        <begin position="1353"/>
        <end position="1387"/>
    </location>
</feature>
<accession>W9YSU8</accession>
<evidence type="ECO:0000256" key="9">
    <source>
        <dbReference type="RuleBase" id="RU003355"/>
    </source>
</evidence>
<protein>
    <recommendedName>
        <fullName evidence="12">Peptidase S8/S53 domain-containing protein</fullName>
    </recommendedName>
</protein>
<dbReference type="PROSITE" id="PS00137">
    <property type="entry name" value="SUBTILASE_HIS"/>
    <property type="match status" value="1"/>
</dbReference>
<dbReference type="RefSeq" id="XP_007724772.1">
    <property type="nucleotide sequence ID" value="XM_007726582.1"/>
</dbReference>
<keyword evidence="6" id="KW-0865">Zymogen</keyword>
<evidence type="ECO:0000256" key="5">
    <source>
        <dbReference type="ARBA" id="ARBA00022825"/>
    </source>
</evidence>
<evidence type="ECO:0000256" key="2">
    <source>
        <dbReference type="ARBA" id="ARBA00022670"/>
    </source>
</evidence>
<feature type="active site" description="Charge relay system" evidence="7 8">
    <location>
        <position position="530"/>
    </location>
</feature>
<keyword evidence="4 8" id="KW-0378">Hydrolase</keyword>
<dbReference type="eggNOG" id="KOG4266">
    <property type="taxonomic scope" value="Eukaryota"/>
</dbReference>
<dbReference type="InterPro" id="IPR023827">
    <property type="entry name" value="Peptidase_S8_Asp-AS"/>
</dbReference>
<feature type="domain" description="Peptidase S8/S53" evidence="12">
    <location>
        <begin position="154"/>
        <end position="545"/>
    </location>
</feature>
<evidence type="ECO:0000313" key="14">
    <source>
        <dbReference type="Proteomes" id="UP000019484"/>
    </source>
</evidence>
<dbReference type="SUPFAM" id="SSF52743">
    <property type="entry name" value="Subtilisin-like"/>
    <property type="match status" value="1"/>
</dbReference>
<feature type="active site" description="Charge relay system" evidence="7 8">
    <location>
        <position position="212"/>
    </location>
</feature>
<dbReference type="GO" id="GO:0004252">
    <property type="term" value="F:serine-type endopeptidase activity"/>
    <property type="evidence" value="ECO:0007669"/>
    <property type="project" value="UniProtKB-UniRule"/>
</dbReference>
<evidence type="ECO:0000256" key="10">
    <source>
        <dbReference type="SAM" id="MobiDB-lite"/>
    </source>
</evidence>
<name>W9YSU8_9EURO</name>
<evidence type="ECO:0000256" key="3">
    <source>
        <dbReference type="ARBA" id="ARBA00022729"/>
    </source>
</evidence>
<feature type="compositionally biased region" description="Low complexity" evidence="10">
    <location>
        <begin position="1361"/>
        <end position="1387"/>
    </location>
</feature>